<dbReference type="EMBL" id="BOMG01000131">
    <property type="protein sequence ID" value="GID61637.1"/>
    <property type="molecule type" value="Genomic_DNA"/>
</dbReference>
<dbReference type="InterPro" id="IPR002560">
    <property type="entry name" value="Transposase_DDE"/>
</dbReference>
<dbReference type="InterPro" id="IPR047951">
    <property type="entry name" value="Transpos_ISL3"/>
</dbReference>
<reference evidence="2 3" key="1">
    <citation type="submission" date="2021-01" db="EMBL/GenBank/DDBJ databases">
        <title>Whole genome shotgun sequence of Actinoplanes couchii NBRC 106145.</title>
        <authorList>
            <person name="Komaki H."/>
            <person name="Tamura T."/>
        </authorList>
    </citation>
    <scope>NUCLEOTIDE SEQUENCE [LARGE SCALE GENOMIC DNA]</scope>
    <source>
        <strain evidence="2 3">NBRC 106145</strain>
    </source>
</reference>
<comment type="caution">
    <text evidence="2">The sequence shown here is derived from an EMBL/GenBank/DDBJ whole genome shotgun (WGS) entry which is preliminary data.</text>
</comment>
<evidence type="ECO:0000259" key="1">
    <source>
        <dbReference type="Pfam" id="PF01610"/>
    </source>
</evidence>
<dbReference type="PANTHER" id="PTHR33498:SF1">
    <property type="entry name" value="TRANSPOSASE FOR INSERTION SEQUENCE ELEMENT IS1557"/>
    <property type="match status" value="1"/>
</dbReference>
<dbReference type="PANTHER" id="PTHR33498">
    <property type="entry name" value="TRANSPOSASE FOR INSERTION SEQUENCE ELEMENT IS1557"/>
    <property type="match status" value="1"/>
</dbReference>
<feature type="domain" description="Transposase IS204/IS1001/IS1096/IS1165 DDE" evidence="1">
    <location>
        <begin position="20"/>
        <end position="62"/>
    </location>
</feature>
<keyword evidence="3" id="KW-1185">Reference proteome</keyword>
<protein>
    <recommendedName>
        <fullName evidence="1">Transposase IS204/IS1001/IS1096/IS1165 DDE domain-containing protein</fullName>
    </recommendedName>
</protein>
<organism evidence="2 3">
    <name type="scientific">Actinoplanes couchii</name>
    <dbReference type="NCBI Taxonomy" id="403638"/>
    <lineage>
        <taxon>Bacteria</taxon>
        <taxon>Bacillati</taxon>
        <taxon>Actinomycetota</taxon>
        <taxon>Actinomycetes</taxon>
        <taxon>Micromonosporales</taxon>
        <taxon>Micromonosporaceae</taxon>
        <taxon>Actinoplanes</taxon>
    </lineage>
</organism>
<name>A0ABQ3XSY8_9ACTN</name>
<dbReference type="Proteomes" id="UP000612282">
    <property type="component" value="Unassembled WGS sequence"/>
</dbReference>
<proteinExistence type="predicted"/>
<accession>A0ABQ3XSY8</accession>
<gene>
    <name evidence="2" type="ORF">Aco03nite_100410</name>
</gene>
<evidence type="ECO:0000313" key="3">
    <source>
        <dbReference type="Proteomes" id="UP000612282"/>
    </source>
</evidence>
<dbReference type="Pfam" id="PF01610">
    <property type="entry name" value="DDE_Tnp_ISL3"/>
    <property type="match status" value="1"/>
</dbReference>
<sequence>MLRLLRTMPVPEVKAGPRVLGVDDFVLRCGHVYATILIDVEAHRPIDVLAGRTAEAFAAWPARTPRRPGHLP</sequence>
<evidence type="ECO:0000313" key="2">
    <source>
        <dbReference type="EMBL" id="GID61637.1"/>
    </source>
</evidence>